<organism evidence="1">
    <name type="scientific">marine metagenome</name>
    <dbReference type="NCBI Taxonomy" id="408172"/>
    <lineage>
        <taxon>unclassified sequences</taxon>
        <taxon>metagenomes</taxon>
        <taxon>ecological metagenomes</taxon>
    </lineage>
</organism>
<evidence type="ECO:0000313" key="1">
    <source>
        <dbReference type="EMBL" id="SUZ81475.1"/>
    </source>
</evidence>
<reference evidence="1" key="1">
    <citation type="submission" date="2018-05" db="EMBL/GenBank/DDBJ databases">
        <authorList>
            <person name="Lanie J.A."/>
            <person name="Ng W.-L."/>
            <person name="Kazmierczak K.M."/>
            <person name="Andrzejewski T.M."/>
            <person name="Davidsen T.M."/>
            <person name="Wayne K.J."/>
            <person name="Tettelin H."/>
            <person name="Glass J.I."/>
            <person name="Rusch D."/>
            <person name="Podicherti R."/>
            <person name="Tsui H.-C.T."/>
            <person name="Winkler M.E."/>
        </authorList>
    </citation>
    <scope>NUCLEOTIDE SEQUENCE</scope>
</reference>
<dbReference type="SUPFAM" id="SSF52096">
    <property type="entry name" value="ClpP/crotonase"/>
    <property type="match status" value="1"/>
</dbReference>
<dbReference type="EMBL" id="UINC01001470">
    <property type="protein sequence ID" value="SUZ81475.1"/>
    <property type="molecule type" value="Genomic_DNA"/>
</dbReference>
<dbReference type="Pfam" id="PF00378">
    <property type="entry name" value="ECH_1"/>
    <property type="match status" value="1"/>
</dbReference>
<name>A0A381QQ51_9ZZZZ</name>
<dbReference type="AlphaFoldDB" id="A0A381QQ51"/>
<sequence>MTEPSPEGTPSDVVTVRSEGDVAILEFDDGKANALGNDTIDALLAALDEVDGSADAIVLAGRPGRFSAGFDLGTMRSGPEAAQAMLARGVDLFLRLYLYPRPVVAACTGHAIAAGAIILMSCDLRVGTRGEYKIGLPEVTIGMPLPFFATELARDRISKRHYARVTALGTMYDPDGAVDAGFLDEAVDGDPVAVAVDRAQGLTGISRGGLLRTRTTARGATAEAIRSGLEEDLSHFAVGDG</sequence>
<accession>A0A381QQ51</accession>
<dbReference type="InterPro" id="IPR001753">
    <property type="entry name" value="Enoyl-CoA_hydra/iso"/>
</dbReference>
<evidence type="ECO:0008006" key="2">
    <source>
        <dbReference type="Google" id="ProtNLM"/>
    </source>
</evidence>
<dbReference type="Gene3D" id="3.90.226.10">
    <property type="entry name" value="2-enoyl-CoA Hydratase, Chain A, domain 1"/>
    <property type="match status" value="1"/>
</dbReference>
<protein>
    <recommendedName>
        <fullName evidence="2">Enoyl-CoA hydratase</fullName>
    </recommendedName>
</protein>
<dbReference type="PANTHER" id="PTHR11941">
    <property type="entry name" value="ENOYL-COA HYDRATASE-RELATED"/>
    <property type="match status" value="1"/>
</dbReference>
<dbReference type="NCBIfam" id="NF004858">
    <property type="entry name" value="PRK06213.1"/>
    <property type="match status" value="1"/>
</dbReference>
<dbReference type="GO" id="GO:0006635">
    <property type="term" value="P:fatty acid beta-oxidation"/>
    <property type="evidence" value="ECO:0007669"/>
    <property type="project" value="TreeGrafter"/>
</dbReference>
<dbReference type="InterPro" id="IPR029045">
    <property type="entry name" value="ClpP/crotonase-like_dom_sf"/>
</dbReference>
<gene>
    <name evidence="1" type="ORF">METZ01_LOCUS34329</name>
</gene>
<proteinExistence type="predicted"/>
<dbReference type="CDD" id="cd06558">
    <property type="entry name" value="crotonase-like"/>
    <property type="match status" value="1"/>
</dbReference>
<dbReference type="GO" id="GO:0003824">
    <property type="term" value="F:catalytic activity"/>
    <property type="evidence" value="ECO:0007669"/>
    <property type="project" value="UniProtKB-ARBA"/>
</dbReference>
<dbReference type="PANTHER" id="PTHR11941:SF54">
    <property type="entry name" value="ENOYL-COA HYDRATASE, MITOCHONDRIAL"/>
    <property type="match status" value="1"/>
</dbReference>